<protein>
    <submittedName>
        <fullName evidence="1">Uncharacterized protein</fullName>
    </submittedName>
</protein>
<accession>A0A0B7GXT6</accession>
<organism evidence="1 2">
    <name type="scientific">Treponema phagedenis</name>
    <dbReference type="NCBI Taxonomy" id="162"/>
    <lineage>
        <taxon>Bacteria</taxon>
        <taxon>Pseudomonadati</taxon>
        <taxon>Spirochaetota</taxon>
        <taxon>Spirochaetia</taxon>
        <taxon>Spirochaetales</taxon>
        <taxon>Treponemataceae</taxon>
        <taxon>Treponema</taxon>
    </lineage>
</organism>
<name>A0A0B7GXT6_TREPH</name>
<keyword evidence="2" id="KW-1185">Reference proteome</keyword>
<proteinExistence type="predicted"/>
<reference evidence="2" key="1">
    <citation type="submission" date="2015-01" db="EMBL/GenBank/DDBJ databases">
        <authorList>
            <person name="Manzoor Shahid"/>
            <person name="Zubair Saima"/>
        </authorList>
    </citation>
    <scope>NUCLEOTIDE SEQUENCE [LARGE SCALE GENOMIC DNA]</scope>
    <source>
        <strain evidence="2">V1</strain>
    </source>
</reference>
<dbReference type="EMBL" id="CDNC01000050">
    <property type="protein sequence ID" value="CEM63323.1"/>
    <property type="molecule type" value="Genomic_DNA"/>
</dbReference>
<evidence type="ECO:0000313" key="2">
    <source>
        <dbReference type="Proteomes" id="UP000042527"/>
    </source>
</evidence>
<dbReference type="Proteomes" id="UP000042527">
    <property type="component" value="Unassembled WGS sequence"/>
</dbReference>
<evidence type="ECO:0000313" key="1">
    <source>
        <dbReference type="EMBL" id="CEM63323.1"/>
    </source>
</evidence>
<dbReference type="AlphaFoldDB" id="A0A0B7GXT6"/>
<gene>
    <name evidence="1" type="ORF">TPHV1_80076</name>
</gene>
<sequence>MVLTSMSKTKPASFKSFVNSLALKHRLEFSNGGQFTILMLTSTNLLPMLLCITVP</sequence>